<keyword evidence="1" id="KW-0472">Membrane</keyword>
<keyword evidence="1" id="KW-1133">Transmembrane helix</keyword>
<protein>
    <submittedName>
        <fullName evidence="2">Uncharacterized protein</fullName>
    </submittedName>
</protein>
<feature type="transmembrane region" description="Helical" evidence="1">
    <location>
        <begin position="132"/>
        <end position="150"/>
    </location>
</feature>
<dbReference type="Proteomes" id="UP000204551">
    <property type="component" value="Plasmid pSMS7"/>
</dbReference>
<feature type="transmembrane region" description="Helical" evidence="1">
    <location>
        <begin position="275"/>
        <end position="291"/>
    </location>
</feature>
<evidence type="ECO:0000256" key="1">
    <source>
        <dbReference type="SAM" id="Phobius"/>
    </source>
</evidence>
<dbReference type="AlphaFoldDB" id="A0A221V4W9"/>
<feature type="transmembrane region" description="Helical" evidence="1">
    <location>
        <begin position="244"/>
        <end position="263"/>
    </location>
</feature>
<feature type="transmembrane region" description="Helical" evidence="1">
    <location>
        <begin position="100"/>
        <end position="120"/>
    </location>
</feature>
<feature type="transmembrane region" description="Helical" evidence="1">
    <location>
        <begin position="20"/>
        <end position="37"/>
    </location>
</feature>
<feature type="transmembrane region" description="Helical" evidence="1">
    <location>
        <begin position="157"/>
        <end position="175"/>
    </location>
</feature>
<evidence type="ECO:0000313" key="2">
    <source>
        <dbReference type="EMBL" id="ASO08396.1"/>
    </source>
</evidence>
<feature type="transmembrane region" description="Helical" evidence="1">
    <location>
        <begin position="214"/>
        <end position="232"/>
    </location>
</feature>
<name>A0A221V4W9_9FLAO</name>
<dbReference type="KEGG" id="aalg:AREALGSMS7_05024"/>
<proteinExistence type="predicted"/>
<dbReference type="EMBL" id="CP022516">
    <property type="protein sequence ID" value="ASO08396.1"/>
    <property type="molecule type" value="Genomic_DNA"/>
</dbReference>
<geneLocation type="plasmid" evidence="3">
    <name>psms7</name>
</geneLocation>
<dbReference type="RefSeq" id="WP_157731022.1">
    <property type="nucleotide sequence ID" value="NZ_CP022516.1"/>
</dbReference>
<gene>
    <name evidence="2" type="ORF">AREALGSMS7_05024</name>
</gene>
<evidence type="ECO:0000313" key="3">
    <source>
        <dbReference type="Proteomes" id="UP000204551"/>
    </source>
</evidence>
<keyword evidence="2" id="KW-0614">Plasmid</keyword>
<sequence length="308" mass="35357">MQRNNRQSTARKSKIRIPDTFWGALAIILLSTLPYLHDFLTDDGGLKPWVPVLGIEDLLTDVNGNVLGFSTYRVFLYTFFIFLFATIGWAGWFQSARQRFYGSALLLATASGLYHIFLILFGLRRSLLNEPVSKLVFLGILSIVLGYMTIKKRGYSLRKVVSWVLLFLMATLPFYHDLITNRSGETYAWVPKLGIEEMLTDNEGYVRGLANYRILVYLFCLYLFAHLGWIGWFFDSRGKKYRPFILVPAALSLYQVVVIAMSWRETEFNDPNIKLYITIGLSILLAINFYYNNKVSPEAKVITENGQS</sequence>
<organism evidence="2 3">
    <name type="scientific">Arenibacter algicola</name>
    <dbReference type="NCBI Taxonomy" id="616991"/>
    <lineage>
        <taxon>Bacteria</taxon>
        <taxon>Pseudomonadati</taxon>
        <taxon>Bacteroidota</taxon>
        <taxon>Flavobacteriia</taxon>
        <taxon>Flavobacteriales</taxon>
        <taxon>Flavobacteriaceae</taxon>
        <taxon>Arenibacter</taxon>
    </lineage>
</organism>
<keyword evidence="1" id="KW-0812">Transmembrane</keyword>
<feature type="transmembrane region" description="Helical" evidence="1">
    <location>
        <begin position="74"/>
        <end position="93"/>
    </location>
</feature>
<accession>A0A221V4W9</accession>
<reference evidence="2 3" key="1">
    <citation type="submission" date="2017-07" db="EMBL/GenBank/DDBJ databases">
        <title>Genome Sequence of Arenibacter algicola Strain SMS7 Isolated from a culture of the Diatom Skeletonema marinoi.</title>
        <authorList>
            <person name="Topel M."/>
            <person name="Pinder M.I.M."/>
            <person name="Johansson O.N."/>
            <person name="Kourtchenko O."/>
            <person name="Godhe A."/>
            <person name="Clarke A.K."/>
        </authorList>
    </citation>
    <scope>NUCLEOTIDE SEQUENCE [LARGE SCALE GENOMIC DNA]</scope>
    <source>
        <strain evidence="2 3">SMS7</strain>
        <plasmid evidence="3">Plasmid psms7</plasmid>
    </source>
</reference>